<organism evidence="1 2">
    <name type="scientific">Dentipellis fragilis</name>
    <dbReference type="NCBI Taxonomy" id="205917"/>
    <lineage>
        <taxon>Eukaryota</taxon>
        <taxon>Fungi</taxon>
        <taxon>Dikarya</taxon>
        <taxon>Basidiomycota</taxon>
        <taxon>Agaricomycotina</taxon>
        <taxon>Agaricomycetes</taxon>
        <taxon>Russulales</taxon>
        <taxon>Hericiaceae</taxon>
        <taxon>Dentipellis</taxon>
    </lineage>
</organism>
<dbReference type="Proteomes" id="UP000298327">
    <property type="component" value="Unassembled WGS sequence"/>
</dbReference>
<evidence type="ECO:0000313" key="2">
    <source>
        <dbReference type="Proteomes" id="UP000298327"/>
    </source>
</evidence>
<gene>
    <name evidence="1" type="ORF">EVG20_g9853</name>
</gene>
<dbReference type="AlphaFoldDB" id="A0A4Y9XXG4"/>
<sequence>MTSVELTSAVKAVKNLVNKTRQDRALNTEEVAEEETDLQQLEGTLQMLQSKLDAPQSKSYSFSGLTTLSFRPILASLVTALPPARNS</sequence>
<reference evidence="1 2" key="1">
    <citation type="submission" date="2019-02" db="EMBL/GenBank/DDBJ databases">
        <title>Genome sequencing of the rare red list fungi Dentipellis fragilis.</title>
        <authorList>
            <person name="Buettner E."/>
            <person name="Kellner H."/>
        </authorList>
    </citation>
    <scope>NUCLEOTIDE SEQUENCE [LARGE SCALE GENOMIC DNA]</scope>
    <source>
        <strain evidence="1 2">DSM 105465</strain>
    </source>
</reference>
<evidence type="ECO:0000313" key="1">
    <source>
        <dbReference type="EMBL" id="TFY54087.1"/>
    </source>
</evidence>
<name>A0A4Y9XXG4_9AGAM</name>
<accession>A0A4Y9XXG4</accession>
<proteinExistence type="predicted"/>
<dbReference type="EMBL" id="SEOQ01001068">
    <property type="protein sequence ID" value="TFY54087.1"/>
    <property type="molecule type" value="Genomic_DNA"/>
</dbReference>
<keyword evidence="2" id="KW-1185">Reference proteome</keyword>
<protein>
    <submittedName>
        <fullName evidence="1">Uncharacterized protein</fullName>
    </submittedName>
</protein>
<comment type="caution">
    <text evidence="1">The sequence shown here is derived from an EMBL/GenBank/DDBJ whole genome shotgun (WGS) entry which is preliminary data.</text>
</comment>